<accession>A0A7W7W176</accession>
<keyword evidence="2" id="KW-1185">Reference proteome</keyword>
<evidence type="ECO:0000313" key="1">
    <source>
        <dbReference type="EMBL" id="MBB4930361.1"/>
    </source>
</evidence>
<protein>
    <recommendedName>
        <fullName evidence="3">DUF4279 domain-containing protein</fullName>
    </recommendedName>
</protein>
<dbReference type="AlphaFoldDB" id="A0A7W7W176"/>
<sequence length="141" mass="15233">MSEPPFRLSVGLGVTLDEGHVRDLRAALAESGNDSLLVERHTRRGVSWRIDLGEAQRPDELFRRLAVLGEGVARVIAGIVRAQTGGAPAGPYEAWVVLSLCQKIDEPDDPRQSGISIDEDVVAWAALAGAAIDIDQYVYVD</sequence>
<proteinExistence type="predicted"/>
<evidence type="ECO:0008006" key="3">
    <source>
        <dbReference type="Google" id="ProtNLM"/>
    </source>
</evidence>
<comment type="caution">
    <text evidence="1">The sequence shown here is derived from an EMBL/GenBank/DDBJ whole genome shotgun (WGS) entry which is preliminary data.</text>
</comment>
<dbReference type="EMBL" id="JACHJT010000001">
    <property type="protein sequence ID" value="MBB4930361.1"/>
    <property type="molecule type" value="Genomic_DNA"/>
</dbReference>
<evidence type="ECO:0000313" key="2">
    <source>
        <dbReference type="Proteomes" id="UP000523007"/>
    </source>
</evidence>
<gene>
    <name evidence="1" type="ORF">F4561_001181</name>
</gene>
<name>A0A7W7W176_9ACTN</name>
<dbReference type="RefSeq" id="WP_184575503.1">
    <property type="nucleotide sequence ID" value="NZ_JACHJT010000001.1"/>
</dbReference>
<reference evidence="1 2" key="1">
    <citation type="submission" date="2020-08" db="EMBL/GenBank/DDBJ databases">
        <title>Sequencing the genomes of 1000 actinobacteria strains.</title>
        <authorList>
            <person name="Klenk H.-P."/>
        </authorList>
    </citation>
    <scope>NUCLEOTIDE SEQUENCE [LARGE SCALE GENOMIC DNA]</scope>
    <source>
        <strain evidence="1 2">DSM 102030</strain>
    </source>
</reference>
<organism evidence="1 2">
    <name type="scientific">Lipingzhangella halophila</name>
    <dbReference type="NCBI Taxonomy" id="1783352"/>
    <lineage>
        <taxon>Bacteria</taxon>
        <taxon>Bacillati</taxon>
        <taxon>Actinomycetota</taxon>
        <taxon>Actinomycetes</taxon>
        <taxon>Streptosporangiales</taxon>
        <taxon>Nocardiopsidaceae</taxon>
        <taxon>Lipingzhangella</taxon>
    </lineage>
</organism>
<dbReference type="Proteomes" id="UP000523007">
    <property type="component" value="Unassembled WGS sequence"/>
</dbReference>